<organism evidence="11 12">
    <name type="scientific">Stieleria varia</name>
    <dbReference type="NCBI Taxonomy" id="2528005"/>
    <lineage>
        <taxon>Bacteria</taxon>
        <taxon>Pseudomonadati</taxon>
        <taxon>Planctomycetota</taxon>
        <taxon>Planctomycetia</taxon>
        <taxon>Pirellulales</taxon>
        <taxon>Pirellulaceae</taxon>
        <taxon>Stieleria</taxon>
    </lineage>
</organism>
<dbReference type="InterPro" id="IPR036890">
    <property type="entry name" value="HATPase_C_sf"/>
</dbReference>
<dbReference type="RefSeq" id="WP_146518259.1">
    <property type="nucleotide sequence ID" value="NZ_CP151726.1"/>
</dbReference>
<name>A0A5C6B8W5_9BACT</name>
<dbReference type="Proteomes" id="UP000320176">
    <property type="component" value="Unassembled WGS sequence"/>
</dbReference>
<dbReference type="SMART" id="SM00091">
    <property type="entry name" value="PAS"/>
    <property type="match status" value="1"/>
</dbReference>
<evidence type="ECO:0000256" key="1">
    <source>
        <dbReference type="ARBA" id="ARBA00000085"/>
    </source>
</evidence>
<dbReference type="Gene3D" id="1.10.287.130">
    <property type="match status" value="1"/>
</dbReference>
<comment type="catalytic activity">
    <reaction evidence="1">
        <text>ATP + protein L-histidine = ADP + protein N-phospho-L-histidine.</text>
        <dbReference type="EC" id="2.7.13.3"/>
    </reaction>
</comment>
<evidence type="ECO:0000259" key="10">
    <source>
        <dbReference type="PROSITE" id="PS50109"/>
    </source>
</evidence>
<keyword evidence="6" id="KW-0418">Kinase</keyword>
<dbReference type="Gene3D" id="3.30.450.20">
    <property type="entry name" value="PAS domain"/>
    <property type="match status" value="1"/>
</dbReference>
<evidence type="ECO:0000256" key="6">
    <source>
        <dbReference type="ARBA" id="ARBA00022777"/>
    </source>
</evidence>
<protein>
    <recommendedName>
        <fullName evidence="2">histidine kinase</fullName>
        <ecNumber evidence="2">2.7.13.3</ecNumber>
    </recommendedName>
</protein>
<evidence type="ECO:0000256" key="5">
    <source>
        <dbReference type="ARBA" id="ARBA00022741"/>
    </source>
</evidence>
<dbReference type="Pfam" id="PF02518">
    <property type="entry name" value="HATPase_c"/>
    <property type="match status" value="1"/>
</dbReference>
<reference evidence="11 12" key="1">
    <citation type="submission" date="2019-02" db="EMBL/GenBank/DDBJ databases">
        <title>Deep-cultivation of Planctomycetes and their phenomic and genomic characterization uncovers novel biology.</title>
        <authorList>
            <person name="Wiegand S."/>
            <person name="Jogler M."/>
            <person name="Boedeker C."/>
            <person name="Pinto D."/>
            <person name="Vollmers J."/>
            <person name="Rivas-Marin E."/>
            <person name="Kohn T."/>
            <person name="Peeters S.H."/>
            <person name="Heuer A."/>
            <person name="Rast P."/>
            <person name="Oberbeckmann S."/>
            <person name="Bunk B."/>
            <person name="Jeske O."/>
            <person name="Meyerdierks A."/>
            <person name="Storesund J.E."/>
            <person name="Kallscheuer N."/>
            <person name="Luecker S."/>
            <person name="Lage O.M."/>
            <person name="Pohl T."/>
            <person name="Merkel B.J."/>
            <person name="Hornburger P."/>
            <person name="Mueller R.-W."/>
            <person name="Bruemmer F."/>
            <person name="Labrenz M."/>
            <person name="Spormann A.M."/>
            <person name="Op Den Camp H."/>
            <person name="Overmann J."/>
            <person name="Amann R."/>
            <person name="Jetten M.S.M."/>
            <person name="Mascher T."/>
            <person name="Medema M.H."/>
            <person name="Devos D.P."/>
            <person name="Kaster A.-K."/>
            <person name="Ovreas L."/>
            <person name="Rohde M."/>
            <person name="Galperin M.Y."/>
            <person name="Jogler C."/>
        </authorList>
    </citation>
    <scope>NUCLEOTIDE SEQUENCE [LARGE SCALE GENOMIC DNA]</scope>
    <source>
        <strain evidence="11 12">Pla52n</strain>
    </source>
</reference>
<dbReference type="PROSITE" id="PS50109">
    <property type="entry name" value="HIS_KIN"/>
    <property type="match status" value="1"/>
</dbReference>
<dbReference type="PRINTS" id="PR00344">
    <property type="entry name" value="BCTRLSENSOR"/>
</dbReference>
<dbReference type="GO" id="GO:0000155">
    <property type="term" value="F:phosphorelay sensor kinase activity"/>
    <property type="evidence" value="ECO:0007669"/>
    <property type="project" value="InterPro"/>
</dbReference>
<evidence type="ECO:0000256" key="2">
    <source>
        <dbReference type="ARBA" id="ARBA00012438"/>
    </source>
</evidence>
<dbReference type="InterPro" id="IPR000014">
    <property type="entry name" value="PAS"/>
</dbReference>
<dbReference type="InterPro" id="IPR004358">
    <property type="entry name" value="Sig_transdc_His_kin-like_C"/>
</dbReference>
<keyword evidence="9" id="KW-1133">Transmembrane helix</keyword>
<keyword evidence="12" id="KW-1185">Reference proteome</keyword>
<keyword evidence="9" id="KW-0472">Membrane</keyword>
<dbReference type="PANTHER" id="PTHR43065:SF10">
    <property type="entry name" value="PEROXIDE STRESS-ACTIVATED HISTIDINE KINASE MAK3"/>
    <property type="match status" value="1"/>
</dbReference>
<evidence type="ECO:0000256" key="8">
    <source>
        <dbReference type="ARBA" id="ARBA00023012"/>
    </source>
</evidence>
<dbReference type="Pfam" id="PF13596">
    <property type="entry name" value="PAS_10"/>
    <property type="match status" value="1"/>
</dbReference>
<dbReference type="SMART" id="SM00388">
    <property type="entry name" value="HisKA"/>
    <property type="match status" value="1"/>
</dbReference>
<keyword evidence="5" id="KW-0547">Nucleotide-binding</keyword>
<dbReference type="SUPFAM" id="SSF55785">
    <property type="entry name" value="PYP-like sensor domain (PAS domain)"/>
    <property type="match status" value="1"/>
</dbReference>
<keyword evidence="8" id="KW-0902">Two-component regulatory system</keyword>
<dbReference type="InterPro" id="IPR035965">
    <property type="entry name" value="PAS-like_dom_sf"/>
</dbReference>
<dbReference type="PANTHER" id="PTHR43065">
    <property type="entry name" value="SENSOR HISTIDINE KINASE"/>
    <property type="match status" value="1"/>
</dbReference>
<dbReference type="CDD" id="cd00082">
    <property type="entry name" value="HisKA"/>
    <property type="match status" value="1"/>
</dbReference>
<evidence type="ECO:0000256" key="3">
    <source>
        <dbReference type="ARBA" id="ARBA00022553"/>
    </source>
</evidence>
<accession>A0A5C6B8W5</accession>
<proteinExistence type="predicted"/>
<dbReference type="SUPFAM" id="SSF55874">
    <property type="entry name" value="ATPase domain of HSP90 chaperone/DNA topoisomerase II/histidine kinase"/>
    <property type="match status" value="1"/>
</dbReference>
<keyword evidence="4 11" id="KW-0808">Transferase</keyword>
<keyword evidence="9" id="KW-0812">Transmembrane</keyword>
<dbReference type="OrthoDB" id="9815750at2"/>
<feature type="domain" description="Histidine kinase" evidence="10">
    <location>
        <begin position="239"/>
        <end position="453"/>
    </location>
</feature>
<dbReference type="AlphaFoldDB" id="A0A5C6B8W5"/>
<comment type="caution">
    <text evidence="11">The sequence shown here is derived from an EMBL/GenBank/DDBJ whole genome shotgun (WGS) entry which is preliminary data.</text>
</comment>
<keyword evidence="3" id="KW-0597">Phosphoprotein</keyword>
<dbReference type="EMBL" id="SJPN01000001">
    <property type="protein sequence ID" value="TWU08167.1"/>
    <property type="molecule type" value="Genomic_DNA"/>
</dbReference>
<keyword evidence="7" id="KW-0067">ATP-binding</keyword>
<dbReference type="InterPro" id="IPR005467">
    <property type="entry name" value="His_kinase_dom"/>
</dbReference>
<dbReference type="EC" id="2.7.13.3" evidence="2"/>
<evidence type="ECO:0000256" key="7">
    <source>
        <dbReference type="ARBA" id="ARBA00022840"/>
    </source>
</evidence>
<gene>
    <name evidence="11" type="primary">zraS_1</name>
    <name evidence="11" type="ORF">Pla52n_07490</name>
</gene>
<evidence type="ECO:0000256" key="4">
    <source>
        <dbReference type="ARBA" id="ARBA00022679"/>
    </source>
</evidence>
<evidence type="ECO:0000313" key="12">
    <source>
        <dbReference type="Proteomes" id="UP000320176"/>
    </source>
</evidence>
<dbReference type="Pfam" id="PF00512">
    <property type="entry name" value="HisKA"/>
    <property type="match status" value="1"/>
</dbReference>
<feature type="transmembrane region" description="Helical" evidence="9">
    <location>
        <begin position="71"/>
        <end position="92"/>
    </location>
</feature>
<dbReference type="InterPro" id="IPR036097">
    <property type="entry name" value="HisK_dim/P_sf"/>
</dbReference>
<feature type="transmembrane region" description="Helical" evidence="9">
    <location>
        <begin position="16"/>
        <end position="36"/>
    </location>
</feature>
<dbReference type="CDD" id="cd00130">
    <property type="entry name" value="PAS"/>
    <property type="match status" value="1"/>
</dbReference>
<dbReference type="SUPFAM" id="SSF47384">
    <property type="entry name" value="Homodimeric domain of signal transducing histidine kinase"/>
    <property type="match status" value="1"/>
</dbReference>
<dbReference type="Gene3D" id="3.30.565.10">
    <property type="entry name" value="Histidine kinase-like ATPase, C-terminal domain"/>
    <property type="match status" value="1"/>
</dbReference>
<dbReference type="InterPro" id="IPR003661">
    <property type="entry name" value="HisK_dim/P_dom"/>
</dbReference>
<dbReference type="GO" id="GO:0005524">
    <property type="term" value="F:ATP binding"/>
    <property type="evidence" value="ECO:0007669"/>
    <property type="project" value="UniProtKB-KW"/>
</dbReference>
<dbReference type="SMART" id="SM00387">
    <property type="entry name" value="HATPase_c"/>
    <property type="match status" value="1"/>
</dbReference>
<evidence type="ECO:0000256" key="9">
    <source>
        <dbReference type="SAM" id="Phobius"/>
    </source>
</evidence>
<sequence>MFPLQSPEPVRRYRGAFIGLLLLSVAATGVTLWLMVDFINEQATVGELIDELPAESKSAARSLVGELEWQFRLTMLVVINLVATGVAVVLLWRAYQTSQDSLRDVKALAGDILSSIDQAVITIDMDGRVTSFNARAMQLFELQGDPVGTPLAGLTEKIDLQAFCEDVNQHPGMSKVQDFYVPFAEGQRCLRGFCQPLSDIAKQTIGTVIQLRDVTDQIHIENQVRRMERFMGLGSVAAGLHHEIKNPLAALSLHIQLLEEQLDDPDARDEIEKAMQVIKTEIARVGSVLEGFRDFASIENLQLAEVNLPELIQRQLDLIRPKAEQHRVRLRWECDEQADVALQLDRVRIEQVLLNLMLNAIQAMPSGGTLEIRCEPTQLSGEPALAIHVSDSGNGIPESSRPRVFDAYFTTKGDGTGMGLALSDKIVRQHGGSLDFTTSTAGTTFTMILPINRMVA</sequence>
<evidence type="ECO:0000313" key="11">
    <source>
        <dbReference type="EMBL" id="TWU08167.1"/>
    </source>
</evidence>
<dbReference type="InterPro" id="IPR003594">
    <property type="entry name" value="HATPase_dom"/>
</dbReference>